<comment type="subcellular location">
    <subcellularLocation>
        <location evidence="13">Cytoplasm</location>
    </subcellularLocation>
</comment>
<dbReference type="GO" id="GO:0005524">
    <property type="term" value="F:ATP binding"/>
    <property type="evidence" value="ECO:0007669"/>
    <property type="project" value="UniProtKB-UniRule"/>
</dbReference>
<keyword evidence="7 13" id="KW-0791">Threonine biosynthesis</keyword>
<keyword evidence="8 13" id="KW-0547">Nucleotide-binding</keyword>
<dbReference type="AlphaFoldDB" id="A0A1I1UP58"/>
<accession>A0A1I1UP58</accession>
<keyword evidence="5 13" id="KW-0028">Amino-acid biosynthesis</keyword>
<evidence type="ECO:0000256" key="1">
    <source>
        <dbReference type="ARBA" id="ARBA00005015"/>
    </source>
</evidence>
<dbReference type="InterPro" id="IPR006204">
    <property type="entry name" value="GHMP_kinase_N_dom"/>
</dbReference>
<keyword evidence="6 13" id="KW-0808">Transferase</keyword>
<dbReference type="UniPathway" id="UPA00050">
    <property type="reaction ID" value="UER00064"/>
</dbReference>
<evidence type="ECO:0000256" key="9">
    <source>
        <dbReference type="ARBA" id="ARBA00022777"/>
    </source>
</evidence>
<reference evidence="17" key="1">
    <citation type="submission" date="2016-10" db="EMBL/GenBank/DDBJ databases">
        <authorList>
            <person name="Varghese N."/>
            <person name="Submissions S."/>
        </authorList>
    </citation>
    <scope>NUCLEOTIDE SEQUENCE [LARGE SCALE GENOMIC DNA]</scope>
    <source>
        <strain evidence="17">DSM 45004</strain>
    </source>
</reference>
<dbReference type="InterPro" id="IPR013750">
    <property type="entry name" value="GHMP_kinase_C_dom"/>
</dbReference>
<dbReference type="Pfam" id="PF00288">
    <property type="entry name" value="GHMP_kinases_N"/>
    <property type="match status" value="1"/>
</dbReference>
<evidence type="ECO:0000256" key="8">
    <source>
        <dbReference type="ARBA" id="ARBA00022741"/>
    </source>
</evidence>
<evidence type="ECO:0000256" key="4">
    <source>
        <dbReference type="ARBA" id="ARBA00017858"/>
    </source>
</evidence>
<keyword evidence="10 13" id="KW-0067">ATP-binding</keyword>
<evidence type="ECO:0000256" key="10">
    <source>
        <dbReference type="ARBA" id="ARBA00022840"/>
    </source>
</evidence>
<comment type="similarity">
    <text evidence="2 13">Belongs to the GHMP kinase family. Homoserine kinase subfamily.</text>
</comment>
<feature type="binding site" evidence="13">
    <location>
        <begin position="111"/>
        <end position="121"/>
    </location>
    <ligand>
        <name>ATP</name>
        <dbReference type="ChEBI" id="CHEBI:30616"/>
    </ligand>
</feature>
<dbReference type="SUPFAM" id="SSF55060">
    <property type="entry name" value="GHMP Kinase, C-terminal domain"/>
    <property type="match status" value="1"/>
</dbReference>
<organism evidence="16 17">
    <name type="scientific">Actinopolyspora alba</name>
    <dbReference type="NCBI Taxonomy" id="673379"/>
    <lineage>
        <taxon>Bacteria</taxon>
        <taxon>Bacillati</taxon>
        <taxon>Actinomycetota</taxon>
        <taxon>Actinomycetes</taxon>
        <taxon>Actinopolysporales</taxon>
        <taxon>Actinopolysporaceae</taxon>
        <taxon>Actinopolyspora</taxon>
        <taxon>Actinopolyspora alba group</taxon>
    </lineage>
</organism>
<dbReference type="GO" id="GO:0009088">
    <property type="term" value="P:threonine biosynthetic process"/>
    <property type="evidence" value="ECO:0007669"/>
    <property type="project" value="UniProtKB-UniRule"/>
</dbReference>
<dbReference type="GO" id="GO:0005737">
    <property type="term" value="C:cytoplasm"/>
    <property type="evidence" value="ECO:0007669"/>
    <property type="project" value="UniProtKB-SubCell"/>
</dbReference>
<dbReference type="Gene3D" id="3.30.230.10">
    <property type="match status" value="1"/>
</dbReference>
<gene>
    <name evidence="13" type="primary">thrB</name>
    <name evidence="16" type="ORF">SAMN04487819_102260</name>
</gene>
<evidence type="ECO:0000256" key="3">
    <source>
        <dbReference type="ARBA" id="ARBA00012078"/>
    </source>
</evidence>
<dbReference type="PANTHER" id="PTHR20861:SF1">
    <property type="entry name" value="HOMOSERINE KINASE"/>
    <property type="match status" value="1"/>
</dbReference>
<keyword evidence="13" id="KW-0963">Cytoplasm</keyword>
<keyword evidence="9 13" id="KW-0418">Kinase</keyword>
<dbReference type="Proteomes" id="UP000198716">
    <property type="component" value="Unassembled WGS sequence"/>
</dbReference>
<dbReference type="PANTHER" id="PTHR20861">
    <property type="entry name" value="HOMOSERINE/4-DIPHOSPHOCYTIDYL-2-C-METHYL-D-ERYTHRITOL KINASE"/>
    <property type="match status" value="1"/>
</dbReference>
<dbReference type="InterPro" id="IPR000870">
    <property type="entry name" value="Homoserine_kinase"/>
</dbReference>
<evidence type="ECO:0000259" key="15">
    <source>
        <dbReference type="Pfam" id="PF08544"/>
    </source>
</evidence>
<comment type="catalytic activity">
    <reaction evidence="11 13">
        <text>L-homoserine + ATP = O-phospho-L-homoserine + ADP + H(+)</text>
        <dbReference type="Rhea" id="RHEA:13985"/>
        <dbReference type="ChEBI" id="CHEBI:15378"/>
        <dbReference type="ChEBI" id="CHEBI:30616"/>
        <dbReference type="ChEBI" id="CHEBI:57476"/>
        <dbReference type="ChEBI" id="CHEBI:57590"/>
        <dbReference type="ChEBI" id="CHEBI:456216"/>
        <dbReference type="EC" id="2.7.1.39"/>
    </reaction>
</comment>
<evidence type="ECO:0000256" key="13">
    <source>
        <dbReference type="HAMAP-Rule" id="MF_00384"/>
    </source>
</evidence>
<dbReference type="PRINTS" id="PR00958">
    <property type="entry name" value="HOMSERKINASE"/>
</dbReference>
<dbReference type="InterPro" id="IPR036554">
    <property type="entry name" value="GHMP_kinase_C_sf"/>
</dbReference>
<evidence type="ECO:0000313" key="16">
    <source>
        <dbReference type="EMBL" id="SFD71418.1"/>
    </source>
</evidence>
<protein>
    <recommendedName>
        <fullName evidence="4 13">Homoserine kinase</fullName>
        <shortName evidence="13">HK</shortName>
        <shortName evidence="13">HSK</shortName>
        <ecNumber evidence="3 13">2.7.1.39</ecNumber>
    </recommendedName>
</protein>
<dbReference type="EMBL" id="FOMZ01000002">
    <property type="protein sequence ID" value="SFD71418.1"/>
    <property type="molecule type" value="Genomic_DNA"/>
</dbReference>
<sequence>MSSGAVLPSGYDAESATGGTDAAFRVTVPASTANLGSGFDTLAVALALHDVVEVTPTDAAPRTARVEVTGSGAGEVSVDESHLVVRVLHATMDRLGVSPPALLLRCTNAVPHARGLGSSAAAIVAGVAAGYRLAGIDVRAERVRPEALRLAASYEGHADNVAAALFGGLNVAWNVENRYRSVRLEPHSELAPVVFIPGVESATHTMRGLLPETVPHSDAVFAAGRTALAVHALTTEPELLLEATEDRLHQEYRGPAMPETLELVHRLRNNGVPAVVSGAGPTVFALPPGGELPDPSAVGDFEVRRLDVDRTGVRVERMS</sequence>
<dbReference type="NCBIfam" id="TIGR00191">
    <property type="entry name" value="thrB"/>
    <property type="match status" value="1"/>
</dbReference>
<dbReference type="Gene3D" id="3.30.70.890">
    <property type="entry name" value="GHMP kinase, C-terminal domain"/>
    <property type="match status" value="1"/>
</dbReference>
<evidence type="ECO:0000256" key="7">
    <source>
        <dbReference type="ARBA" id="ARBA00022697"/>
    </source>
</evidence>
<dbReference type="PIRSF" id="PIRSF000676">
    <property type="entry name" value="Homoser_kin"/>
    <property type="match status" value="1"/>
</dbReference>
<evidence type="ECO:0000256" key="12">
    <source>
        <dbReference type="ARBA" id="ARBA00049954"/>
    </source>
</evidence>
<dbReference type="Pfam" id="PF08544">
    <property type="entry name" value="GHMP_kinases_C"/>
    <property type="match status" value="1"/>
</dbReference>
<evidence type="ECO:0000256" key="11">
    <source>
        <dbReference type="ARBA" id="ARBA00049375"/>
    </source>
</evidence>
<dbReference type="InterPro" id="IPR020568">
    <property type="entry name" value="Ribosomal_Su5_D2-typ_SF"/>
</dbReference>
<evidence type="ECO:0000256" key="2">
    <source>
        <dbReference type="ARBA" id="ARBA00007370"/>
    </source>
</evidence>
<keyword evidence="17" id="KW-1185">Reference proteome</keyword>
<dbReference type="InterPro" id="IPR014721">
    <property type="entry name" value="Ribsml_uS5_D2-typ_fold_subgr"/>
</dbReference>
<evidence type="ECO:0000256" key="6">
    <source>
        <dbReference type="ARBA" id="ARBA00022679"/>
    </source>
</evidence>
<dbReference type="HAMAP" id="MF_00384">
    <property type="entry name" value="Homoser_kinase"/>
    <property type="match status" value="1"/>
</dbReference>
<dbReference type="PROSITE" id="PS00627">
    <property type="entry name" value="GHMP_KINASES_ATP"/>
    <property type="match status" value="1"/>
</dbReference>
<proteinExistence type="inferred from homology"/>
<dbReference type="SUPFAM" id="SSF54211">
    <property type="entry name" value="Ribosomal protein S5 domain 2-like"/>
    <property type="match status" value="1"/>
</dbReference>
<name>A0A1I1UP58_9ACTN</name>
<evidence type="ECO:0000259" key="14">
    <source>
        <dbReference type="Pfam" id="PF00288"/>
    </source>
</evidence>
<evidence type="ECO:0000313" key="17">
    <source>
        <dbReference type="Proteomes" id="UP000198716"/>
    </source>
</evidence>
<dbReference type="InterPro" id="IPR006203">
    <property type="entry name" value="GHMP_knse_ATP-bd_CS"/>
</dbReference>
<comment type="pathway">
    <text evidence="1 13">Amino-acid biosynthesis; L-threonine biosynthesis; L-threonine from L-aspartate: step 4/5.</text>
</comment>
<comment type="function">
    <text evidence="12 13">Catalyzes the ATP-dependent phosphorylation of L-homoserine to L-homoserine phosphate.</text>
</comment>
<dbReference type="EC" id="2.7.1.39" evidence="3 13"/>
<evidence type="ECO:0000256" key="5">
    <source>
        <dbReference type="ARBA" id="ARBA00022605"/>
    </source>
</evidence>
<dbReference type="GO" id="GO:0004413">
    <property type="term" value="F:homoserine kinase activity"/>
    <property type="evidence" value="ECO:0007669"/>
    <property type="project" value="UniProtKB-UniRule"/>
</dbReference>
<feature type="domain" description="GHMP kinase C-terminal" evidence="15">
    <location>
        <begin position="240"/>
        <end position="287"/>
    </location>
</feature>
<feature type="domain" description="GHMP kinase N-terminal" evidence="14">
    <location>
        <begin position="83"/>
        <end position="168"/>
    </location>
</feature>